<dbReference type="InterPro" id="IPR050109">
    <property type="entry name" value="HTH-type_TetR-like_transc_reg"/>
</dbReference>
<keyword evidence="5" id="KW-1185">Reference proteome</keyword>
<dbReference type="InterPro" id="IPR001647">
    <property type="entry name" value="HTH_TetR"/>
</dbReference>
<dbReference type="EMBL" id="JAGINW010000001">
    <property type="protein sequence ID" value="MBP2320064.1"/>
    <property type="molecule type" value="Genomic_DNA"/>
</dbReference>
<comment type="caution">
    <text evidence="4">The sequence shown here is derived from an EMBL/GenBank/DDBJ whole genome shotgun (WGS) entry which is preliminary data.</text>
</comment>
<gene>
    <name evidence="4" type="ORF">JOF56_000449</name>
</gene>
<evidence type="ECO:0000256" key="2">
    <source>
        <dbReference type="PROSITE-ProRule" id="PRU00335"/>
    </source>
</evidence>
<dbReference type="RefSeq" id="WP_209633864.1">
    <property type="nucleotide sequence ID" value="NZ_JAGINW010000001.1"/>
</dbReference>
<evidence type="ECO:0000313" key="4">
    <source>
        <dbReference type="EMBL" id="MBP2320064.1"/>
    </source>
</evidence>
<evidence type="ECO:0000313" key="5">
    <source>
        <dbReference type="Proteomes" id="UP001519332"/>
    </source>
</evidence>
<keyword evidence="1 2" id="KW-0238">DNA-binding</keyword>
<dbReference type="PROSITE" id="PS50977">
    <property type="entry name" value="HTH_TETR_2"/>
    <property type="match status" value="1"/>
</dbReference>
<accession>A0ABS4T804</accession>
<proteinExistence type="predicted"/>
<feature type="domain" description="HTH tetR-type" evidence="3">
    <location>
        <begin position="1"/>
        <end position="61"/>
    </location>
</feature>
<dbReference type="InterPro" id="IPR009057">
    <property type="entry name" value="Homeodomain-like_sf"/>
</dbReference>
<feature type="DNA-binding region" description="H-T-H motif" evidence="2">
    <location>
        <begin position="24"/>
        <end position="43"/>
    </location>
</feature>
<dbReference type="Proteomes" id="UP001519332">
    <property type="component" value="Unassembled WGS sequence"/>
</dbReference>
<reference evidence="4 5" key="1">
    <citation type="submission" date="2021-03" db="EMBL/GenBank/DDBJ databases">
        <title>Sequencing the genomes of 1000 actinobacteria strains.</title>
        <authorList>
            <person name="Klenk H.-P."/>
        </authorList>
    </citation>
    <scope>NUCLEOTIDE SEQUENCE [LARGE SCALE GENOMIC DNA]</scope>
    <source>
        <strain evidence="4 5">DSM 46670</strain>
    </source>
</reference>
<dbReference type="Gene3D" id="1.10.357.10">
    <property type="entry name" value="Tetracycline Repressor, domain 2"/>
    <property type="match status" value="1"/>
</dbReference>
<dbReference type="Pfam" id="PF00440">
    <property type="entry name" value="TetR_N"/>
    <property type="match status" value="1"/>
</dbReference>
<dbReference type="InterPro" id="IPR036271">
    <property type="entry name" value="Tet_transcr_reg_TetR-rel_C_sf"/>
</dbReference>
<dbReference type="PANTHER" id="PTHR30055">
    <property type="entry name" value="HTH-TYPE TRANSCRIPTIONAL REGULATOR RUTR"/>
    <property type="match status" value="1"/>
</dbReference>
<protein>
    <submittedName>
        <fullName evidence="4">AcrR family transcriptional regulator</fullName>
    </submittedName>
</protein>
<name>A0ABS4T804_9PSEU</name>
<dbReference type="SUPFAM" id="SSF46689">
    <property type="entry name" value="Homeodomain-like"/>
    <property type="match status" value="1"/>
</dbReference>
<dbReference type="SUPFAM" id="SSF48498">
    <property type="entry name" value="Tetracyclin repressor-like, C-terminal domain"/>
    <property type="match status" value="1"/>
</dbReference>
<dbReference type="Pfam" id="PF17932">
    <property type="entry name" value="TetR_C_24"/>
    <property type="match status" value="1"/>
</dbReference>
<organism evidence="4 5">
    <name type="scientific">Kibdelosporangium banguiense</name>
    <dbReference type="NCBI Taxonomy" id="1365924"/>
    <lineage>
        <taxon>Bacteria</taxon>
        <taxon>Bacillati</taxon>
        <taxon>Actinomycetota</taxon>
        <taxon>Actinomycetes</taxon>
        <taxon>Pseudonocardiales</taxon>
        <taxon>Pseudonocardiaceae</taxon>
        <taxon>Kibdelosporangium</taxon>
    </lineage>
</organism>
<dbReference type="InterPro" id="IPR041490">
    <property type="entry name" value="KstR2_TetR_C"/>
</dbReference>
<evidence type="ECO:0000259" key="3">
    <source>
        <dbReference type="PROSITE" id="PS50977"/>
    </source>
</evidence>
<dbReference type="PRINTS" id="PR00455">
    <property type="entry name" value="HTHTETR"/>
</dbReference>
<evidence type="ECO:0000256" key="1">
    <source>
        <dbReference type="ARBA" id="ARBA00023125"/>
    </source>
</evidence>
<sequence length="211" mass="23395">MSSLGRIQRTAVRLFADHGFAATGIREISRGAGLNSATLYHYAGGKEELLVTVMRDCLHEILRAGREALAPTEDPAVQLVRLVRAHVAVEAINPLTAKVTDREVHSLTGDNHTEILAIRHEYEGLFRDVLRRGAKQQFHITDLSITRLAVMEMCNGVANWYRPGGRLTVAGLQDRFAELACRMVGSRPVDRTEYEPGVVVPRLESEPEEDA</sequence>
<dbReference type="PANTHER" id="PTHR30055:SF200">
    <property type="entry name" value="HTH-TYPE TRANSCRIPTIONAL REPRESSOR BDCR"/>
    <property type="match status" value="1"/>
</dbReference>